<gene>
    <name evidence="1" type="ORF">GTP45_12770</name>
</gene>
<evidence type="ECO:0000313" key="2">
    <source>
        <dbReference type="Proteomes" id="UP000450012"/>
    </source>
</evidence>
<reference evidence="1 2" key="1">
    <citation type="submission" date="2019-12" db="EMBL/GenBank/DDBJ databases">
        <title>Novel species isolated from a subtropical stream in China.</title>
        <authorList>
            <person name="Lu H."/>
        </authorList>
    </citation>
    <scope>NUCLEOTIDE SEQUENCE [LARGE SCALE GENOMIC DNA]</scope>
    <source>
        <strain evidence="1 2">FT55W</strain>
    </source>
</reference>
<keyword evidence="2" id="KW-1185">Reference proteome</keyword>
<accession>A0A7X4KC80</accession>
<dbReference type="AlphaFoldDB" id="A0A7X4KC80"/>
<dbReference type="RefSeq" id="WP_161014278.1">
    <property type="nucleotide sequence ID" value="NZ_WWCK01000004.1"/>
</dbReference>
<proteinExistence type="predicted"/>
<dbReference type="EMBL" id="WWCK01000004">
    <property type="protein sequence ID" value="MYM67702.1"/>
    <property type="molecule type" value="Genomic_DNA"/>
</dbReference>
<evidence type="ECO:0008006" key="3">
    <source>
        <dbReference type="Google" id="ProtNLM"/>
    </source>
</evidence>
<organism evidence="1 2">
    <name type="scientific">Duganella rivi</name>
    <dbReference type="NCBI Taxonomy" id="2666083"/>
    <lineage>
        <taxon>Bacteria</taxon>
        <taxon>Pseudomonadati</taxon>
        <taxon>Pseudomonadota</taxon>
        <taxon>Betaproteobacteria</taxon>
        <taxon>Burkholderiales</taxon>
        <taxon>Oxalobacteraceae</taxon>
        <taxon>Telluria group</taxon>
        <taxon>Duganella</taxon>
    </lineage>
</organism>
<evidence type="ECO:0000313" key="1">
    <source>
        <dbReference type="EMBL" id="MYM67702.1"/>
    </source>
</evidence>
<dbReference type="Proteomes" id="UP000450012">
    <property type="component" value="Unassembled WGS sequence"/>
</dbReference>
<name>A0A7X4KC80_9BURK</name>
<sequence length="175" mass="18417">MDSRRRWTVLALAFAGTVAAIFYPFDDATSDAAYDAAPSLAVAQRAIPTPKSALPTPVMEARASWIAADANPFESKAWQPPQPVAATSRTVQPVIAAEAPPPPPPPPLPFKFIGQMNDGSDLIVYLSSGEQVVVARLGDLLDGGYKVSTISPTNIEFVSASSGLKQSLAIPAKEN</sequence>
<comment type="caution">
    <text evidence="1">The sequence shown here is derived from an EMBL/GenBank/DDBJ whole genome shotgun (WGS) entry which is preliminary data.</text>
</comment>
<protein>
    <recommendedName>
        <fullName evidence="3">Secretion system X translation initiation factor</fullName>
    </recommendedName>
</protein>